<comment type="similarity">
    <text evidence="1">Belongs to the universal stress protein A family.</text>
</comment>
<evidence type="ECO:0000259" key="2">
    <source>
        <dbReference type="Pfam" id="PF00582"/>
    </source>
</evidence>
<dbReference type="Pfam" id="PF00582">
    <property type="entry name" value="Usp"/>
    <property type="match status" value="1"/>
</dbReference>
<evidence type="ECO:0000313" key="3">
    <source>
        <dbReference type="EMBL" id="MBD8064417.1"/>
    </source>
</evidence>
<feature type="domain" description="UspA" evidence="2">
    <location>
        <begin position="195"/>
        <end position="276"/>
    </location>
</feature>
<dbReference type="InterPro" id="IPR006016">
    <property type="entry name" value="UspA"/>
</dbReference>
<evidence type="ECO:0000256" key="1">
    <source>
        <dbReference type="ARBA" id="ARBA00008791"/>
    </source>
</evidence>
<dbReference type="Proteomes" id="UP000654108">
    <property type="component" value="Unassembled WGS sequence"/>
</dbReference>
<keyword evidence="4" id="KW-1185">Reference proteome</keyword>
<comment type="caution">
    <text evidence="3">The sequence shown here is derived from an EMBL/GenBank/DDBJ whole genome shotgun (WGS) entry which is preliminary data.</text>
</comment>
<sequence length="277" mass="30274">MEAMIKNIVVHLTGSDEDEVRLEAAEGLAAAFNAHLTGLLMHVDPEIAVMPEAAYAGVGPELIQEEREKTERRRKALTIQFDKMGVPNDLRVVEGWRSTIGGAMAAEAHVADLFVGTRPYGDPNKEQFLEEGVLFGSGTPCLLLPPGYRASMPPQTVLVAWKSTRECARATRDAIPFMLQARQVVVAFATERADEERHNSSAADVARYLSRHGISLEVREMAGWEAADEAILTEAKDQGADLIVAGAFGHSRLQERVMGGVTRTLLTRCELPVLLSR</sequence>
<reference evidence="3" key="1">
    <citation type="submission" date="2020-09" db="EMBL/GenBank/DDBJ databases">
        <title>Genome seq and assembly of Devosia sp.</title>
        <authorList>
            <person name="Chhetri G."/>
        </authorList>
    </citation>
    <scope>NUCLEOTIDE SEQUENCE</scope>
    <source>
        <strain evidence="3">PTR5</strain>
    </source>
</reference>
<gene>
    <name evidence="3" type="ORF">IC608_02865</name>
</gene>
<dbReference type="PANTHER" id="PTHR46268">
    <property type="entry name" value="STRESS RESPONSE PROTEIN NHAX"/>
    <property type="match status" value="1"/>
</dbReference>
<dbReference type="Gene3D" id="3.40.50.12370">
    <property type="match status" value="1"/>
</dbReference>
<dbReference type="InterPro" id="IPR006015">
    <property type="entry name" value="Universal_stress_UspA"/>
</dbReference>
<organism evidence="3 4">
    <name type="scientific">Devosia oryzisoli</name>
    <dbReference type="NCBI Taxonomy" id="2774138"/>
    <lineage>
        <taxon>Bacteria</taxon>
        <taxon>Pseudomonadati</taxon>
        <taxon>Pseudomonadota</taxon>
        <taxon>Alphaproteobacteria</taxon>
        <taxon>Hyphomicrobiales</taxon>
        <taxon>Devosiaceae</taxon>
        <taxon>Devosia</taxon>
    </lineage>
</organism>
<dbReference type="CDD" id="cd00293">
    <property type="entry name" value="USP-like"/>
    <property type="match status" value="1"/>
</dbReference>
<evidence type="ECO:0000313" key="4">
    <source>
        <dbReference type="Proteomes" id="UP000654108"/>
    </source>
</evidence>
<proteinExistence type="inferred from homology"/>
<dbReference type="PRINTS" id="PR01438">
    <property type="entry name" value="UNVRSLSTRESS"/>
</dbReference>
<accession>A0A927FS56</accession>
<dbReference type="SUPFAM" id="SSF52402">
    <property type="entry name" value="Adenine nucleotide alpha hydrolases-like"/>
    <property type="match status" value="2"/>
</dbReference>
<dbReference type="AlphaFoldDB" id="A0A927FS56"/>
<dbReference type="PANTHER" id="PTHR46268:SF15">
    <property type="entry name" value="UNIVERSAL STRESS PROTEIN HP_0031"/>
    <property type="match status" value="1"/>
</dbReference>
<dbReference type="EMBL" id="JACYFU010000001">
    <property type="protein sequence ID" value="MBD8064417.1"/>
    <property type="molecule type" value="Genomic_DNA"/>
</dbReference>
<protein>
    <submittedName>
        <fullName evidence="3">Universal stress protein</fullName>
    </submittedName>
</protein>
<name>A0A927FS56_9HYPH</name>